<dbReference type="InParanoid" id="A0A420WIU2"/>
<protein>
    <recommendedName>
        <fullName evidence="3">histidine kinase</fullName>
        <ecNumber evidence="3">2.7.13.3</ecNumber>
    </recommendedName>
</protein>
<keyword evidence="4" id="KW-0597">Phosphoprotein</keyword>
<evidence type="ECO:0000256" key="10">
    <source>
        <dbReference type="ARBA" id="ARBA00023136"/>
    </source>
</evidence>
<evidence type="ECO:0000313" key="13">
    <source>
        <dbReference type="EMBL" id="RKQ70923.1"/>
    </source>
</evidence>
<dbReference type="InterPro" id="IPR003660">
    <property type="entry name" value="HAMP_dom"/>
</dbReference>
<dbReference type="GO" id="GO:0005886">
    <property type="term" value="C:plasma membrane"/>
    <property type="evidence" value="ECO:0007669"/>
    <property type="project" value="TreeGrafter"/>
</dbReference>
<evidence type="ECO:0000313" key="14">
    <source>
        <dbReference type="Proteomes" id="UP000282211"/>
    </source>
</evidence>
<dbReference type="CDD" id="cd00082">
    <property type="entry name" value="HisKA"/>
    <property type="match status" value="1"/>
</dbReference>
<dbReference type="GO" id="GO:0000155">
    <property type="term" value="F:phosphorelay sensor kinase activity"/>
    <property type="evidence" value="ECO:0007669"/>
    <property type="project" value="InterPro"/>
</dbReference>
<evidence type="ECO:0000256" key="2">
    <source>
        <dbReference type="ARBA" id="ARBA00004370"/>
    </source>
</evidence>
<dbReference type="InterPro" id="IPR050428">
    <property type="entry name" value="TCS_sensor_his_kinase"/>
</dbReference>
<evidence type="ECO:0000256" key="4">
    <source>
        <dbReference type="ARBA" id="ARBA00022553"/>
    </source>
</evidence>
<dbReference type="SUPFAM" id="SSF158472">
    <property type="entry name" value="HAMP domain-like"/>
    <property type="match status" value="1"/>
</dbReference>
<evidence type="ECO:0000256" key="5">
    <source>
        <dbReference type="ARBA" id="ARBA00022679"/>
    </source>
</evidence>
<dbReference type="Pfam" id="PF00672">
    <property type="entry name" value="HAMP"/>
    <property type="match status" value="1"/>
</dbReference>
<keyword evidence="9" id="KW-0902">Two-component regulatory system</keyword>
<evidence type="ECO:0000256" key="3">
    <source>
        <dbReference type="ARBA" id="ARBA00012438"/>
    </source>
</evidence>
<dbReference type="SUPFAM" id="SSF55874">
    <property type="entry name" value="ATPase domain of HSP90 chaperone/DNA topoisomerase II/histidine kinase"/>
    <property type="match status" value="1"/>
</dbReference>
<dbReference type="Gene3D" id="6.10.340.10">
    <property type="match status" value="1"/>
</dbReference>
<keyword evidence="6" id="KW-0812">Transmembrane</keyword>
<dbReference type="InterPro" id="IPR004358">
    <property type="entry name" value="Sig_transdc_His_kin-like_C"/>
</dbReference>
<dbReference type="PROSITE" id="PS50109">
    <property type="entry name" value="HIS_KIN"/>
    <property type="match status" value="1"/>
</dbReference>
<dbReference type="PANTHER" id="PTHR45436">
    <property type="entry name" value="SENSOR HISTIDINE KINASE YKOH"/>
    <property type="match status" value="1"/>
</dbReference>
<dbReference type="EMBL" id="RBII01000001">
    <property type="protein sequence ID" value="RKQ70923.1"/>
    <property type="molecule type" value="Genomic_DNA"/>
</dbReference>
<comment type="subcellular location">
    <subcellularLocation>
        <location evidence="2">Membrane</location>
    </subcellularLocation>
</comment>
<evidence type="ECO:0000256" key="7">
    <source>
        <dbReference type="ARBA" id="ARBA00022777"/>
    </source>
</evidence>
<comment type="catalytic activity">
    <reaction evidence="1">
        <text>ATP + protein L-histidine = ADP + protein N-phospho-L-histidine.</text>
        <dbReference type="EC" id="2.7.13.3"/>
    </reaction>
</comment>
<dbReference type="CDD" id="cd00075">
    <property type="entry name" value="HATPase"/>
    <property type="match status" value="1"/>
</dbReference>
<dbReference type="Pfam" id="PF02518">
    <property type="entry name" value="HATPase_c"/>
    <property type="match status" value="1"/>
</dbReference>
<evidence type="ECO:0000256" key="6">
    <source>
        <dbReference type="ARBA" id="ARBA00022692"/>
    </source>
</evidence>
<dbReference type="InterPro" id="IPR036890">
    <property type="entry name" value="HATPase_C_sf"/>
</dbReference>
<dbReference type="InterPro" id="IPR003594">
    <property type="entry name" value="HATPase_dom"/>
</dbReference>
<keyword evidence="10" id="KW-0472">Membrane</keyword>
<comment type="caution">
    <text evidence="13">The sequence shown here is derived from an EMBL/GenBank/DDBJ whole genome shotgun (WGS) entry which is preliminary data.</text>
</comment>
<dbReference type="SMART" id="SM00304">
    <property type="entry name" value="HAMP"/>
    <property type="match status" value="1"/>
</dbReference>
<feature type="domain" description="HAMP" evidence="12">
    <location>
        <begin position="218"/>
        <end position="271"/>
    </location>
</feature>
<dbReference type="InterPro" id="IPR036097">
    <property type="entry name" value="HisK_dim/P_sf"/>
</dbReference>
<proteinExistence type="predicted"/>
<feature type="domain" description="Histidine kinase" evidence="11">
    <location>
        <begin position="279"/>
        <end position="497"/>
    </location>
</feature>
<reference evidence="13 14" key="1">
    <citation type="submission" date="2018-10" db="EMBL/GenBank/DDBJ databases">
        <title>Genomic Encyclopedia of Type Strains, Phase IV (KMG-IV): sequencing the most valuable type-strain genomes for metagenomic binning, comparative biology and taxonomic classification.</title>
        <authorList>
            <person name="Goeker M."/>
        </authorList>
    </citation>
    <scope>NUCLEOTIDE SEQUENCE [LARGE SCALE GENOMIC DNA]</scope>
    <source>
        <strain evidence="13 14">DSM 22008</strain>
    </source>
</reference>
<keyword evidence="14" id="KW-1185">Reference proteome</keyword>
<evidence type="ECO:0000256" key="8">
    <source>
        <dbReference type="ARBA" id="ARBA00022989"/>
    </source>
</evidence>
<accession>A0A420WIU2</accession>
<evidence type="ECO:0000259" key="11">
    <source>
        <dbReference type="PROSITE" id="PS50109"/>
    </source>
</evidence>
<dbReference type="InterPro" id="IPR003661">
    <property type="entry name" value="HisK_dim/P_dom"/>
</dbReference>
<dbReference type="AlphaFoldDB" id="A0A420WIU2"/>
<dbReference type="EC" id="2.7.13.3" evidence="3"/>
<evidence type="ECO:0000256" key="9">
    <source>
        <dbReference type="ARBA" id="ARBA00023012"/>
    </source>
</evidence>
<dbReference type="SMART" id="SM00387">
    <property type="entry name" value="HATPase_c"/>
    <property type="match status" value="1"/>
</dbReference>
<organism evidence="13 14">
    <name type="scientific">Litorimonas taeanensis</name>
    <dbReference type="NCBI Taxonomy" id="568099"/>
    <lineage>
        <taxon>Bacteria</taxon>
        <taxon>Pseudomonadati</taxon>
        <taxon>Pseudomonadota</taxon>
        <taxon>Alphaproteobacteria</taxon>
        <taxon>Maricaulales</taxon>
        <taxon>Robiginitomaculaceae</taxon>
    </lineage>
</organism>
<dbReference type="PRINTS" id="PR00344">
    <property type="entry name" value="BCTRLSENSOR"/>
</dbReference>
<dbReference type="CDD" id="cd06225">
    <property type="entry name" value="HAMP"/>
    <property type="match status" value="1"/>
</dbReference>
<keyword evidence="8" id="KW-1133">Transmembrane helix</keyword>
<keyword evidence="5" id="KW-0808">Transferase</keyword>
<dbReference type="SMART" id="SM00388">
    <property type="entry name" value="HisKA"/>
    <property type="match status" value="1"/>
</dbReference>
<sequence length="506" mass="55419">MFRLSLLGAMLTMVSVAAALGLVYYSMIETELGRVEQANINEIAELQNLYDEAGLARVKAAMDAGLVPPTLSSEAPEYKQLFDAGGIAAVERAVTVRGASYEALYFLQTRRVVRGNILGQGDLITSENIDQSEDGGKGYSKINFLYSDPNSDSEDFIDRRARGIVGNLRLGEDRVAAIIVGRDVEAISRTGDRIRSTLPPALALAAILGLISSWFVSRSFAARVEAFNRLATDVRAGNLDRRAPRNHSEDEMDLLAEHLNDMLDHIDRLMQAMRYAGDSIAHDLRSPLTRLRTRLESAAVELGDTPEADVLFSAAEDASELLTTFDGVLRIARLEAGERRELLQPTDPKPLLDDLAELYEPACEDAGLAFTADISKGTDILADRGLLSQAVSNLVENAIKYTPKGGRIHLELRKTRNGRVLISVTDNGPGIPAEDRDRVKERFVRLDKSRTLPGSGLGLALVDAVADLHRAEFTMEDGFNDRDTLGLKANIILPRRRPGVKPDEKK</sequence>
<name>A0A420WIU2_9PROT</name>
<gene>
    <name evidence="13" type="ORF">DES40_0227</name>
</gene>
<dbReference type="PROSITE" id="PS50885">
    <property type="entry name" value="HAMP"/>
    <property type="match status" value="1"/>
</dbReference>
<dbReference type="SUPFAM" id="SSF47384">
    <property type="entry name" value="Homodimeric domain of signal transducing histidine kinase"/>
    <property type="match status" value="1"/>
</dbReference>
<dbReference type="Gene3D" id="3.30.565.10">
    <property type="entry name" value="Histidine kinase-like ATPase, C-terminal domain"/>
    <property type="match status" value="1"/>
</dbReference>
<evidence type="ECO:0000256" key="1">
    <source>
        <dbReference type="ARBA" id="ARBA00000085"/>
    </source>
</evidence>
<dbReference type="Proteomes" id="UP000282211">
    <property type="component" value="Unassembled WGS sequence"/>
</dbReference>
<dbReference type="PANTHER" id="PTHR45436:SF8">
    <property type="entry name" value="HISTIDINE KINASE"/>
    <property type="match status" value="1"/>
</dbReference>
<dbReference type="InterPro" id="IPR005467">
    <property type="entry name" value="His_kinase_dom"/>
</dbReference>
<keyword evidence="7 13" id="KW-0418">Kinase</keyword>
<evidence type="ECO:0000259" key="12">
    <source>
        <dbReference type="PROSITE" id="PS50885"/>
    </source>
</evidence>